<gene>
    <name evidence="3" type="ORF">GGQ90_002894</name>
</gene>
<dbReference type="InterPro" id="IPR059113">
    <property type="entry name" value="Znf_ribbon"/>
</dbReference>
<reference evidence="3 4" key="1">
    <citation type="submission" date="2020-08" db="EMBL/GenBank/DDBJ databases">
        <title>Genomic Encyclopedia of Type Strains, Phase IV (KMG-IV): sequencing the most valuable type-strain genomes for metagenomic binning, comparative biology and taxonomic classification.</title>
        <authorList>
            <person name="Goeker M."/>
        </authorList>
    </citation>
    <scope>NUCLEOTIDE SEQUENCE [LARGE SCALE GENOMIC DNA]</scope>
    <source>
        <strain evidence="3 4">DSM 19371</strain>
    </source>
</reference>
<protein>
    <submittedName>
        <fullName evidence="3">Membrane protease subunit (Stomatin/prohibitin family)</fullName>
    </submittedName>
</protein>
<evidence type="ECO:0000256" key="1">
    <source>
        <dbReference type="SAM" id="Phobius"/>
    </source>
</evidence>
<accession>A0A7W6LRD5</accession>
<dbReference type="GO" id="GO:0006508">
    <property type="term" value="P:proteolysis"/>
    <property type="evidence" value="ECO:0007669"/>
    <property type="project" value="UniProtKB-KW"/>
</dbReference>
<keyword evidence="1" id="KW-0472">Membrane</keyword>
<feature type="transmembrane region" description="Helical" evidence="1">
    <location>
        <begin position="29"/>
        <end position="47"/>
    </location>
</feature>
<dbReference type="AlphaFoldDB" id="A0A7W6LRD5"/>
<evidence type="ECO:0000259" key="2">
    <source>
        <dbReference type="Pfam" id="PF13248"/>
    </source>
</evidence>
<proteinExistence type="predicted"/>
<keyword evidence="4" id="KW-1185">Reference proteome</keyword>
<dbReference type="Pfam" id="PF13248">
    <property type="entry name" value="Zn_ribbon_3"/>
    <property type="match status" value="1"/>
</dbReference>
<comment type="caution">
    <text evidence="3">The sequence shown here is derived from an EMBL/GenBank/DDBJ whole genome shotgun (WGS) entry which is preliminary data.</text>
</comment>
<keyword evidence="1" id="KW-0812">Transmembrane</keyword>
<dbReference type="RefSeq" id="WP_188082748.1">
    <property type="nucleotide sequence ID" value="NZ_JACIEU010000011.1"/>
</dbReference>
<evidence type="ECO:0000313" key="3">
    <source>
        <dbReference type="EMBL" id="MBB4149105.1"/>
    </source>
</evidence>
<organism evidence="3 4">
    <name type="scientific">Sphingobium scionense</name>
    <dbReference type="NCBI Taxonomy" id="1404341"/>
    <lineage>
        <taxon>Bacteria</taxon>
        <taxon>Pseudomonadati</taxon>
        <taxon>Pseudomonadota</taxon>
        <taxon>Alphaproteobacteria</taxon>
        <taxon>Sphingomonadales</taxon>
        <taxon>Sphingomonadaceae</taxon>
        <taxon>Sphingobium</taxon>
    </lineage>
</organism>
<sequence length="93" mass="9626">MEFVIVWLVCGGIAAMIASSKGGSGPIGFVVGLLFGPFGIIAAFFMGNEQKADAAKIAAGDSKKCPRCAELVKPDALVCKHCGHEFQAPKTKA</sequence>
<dbReference type="Proteomes" id="UP000590524">
    <property type="component" value="Unassembled WGS sequence"/>
</dbReference>
<dbReference type="EMBL" id="JACIEU010000011">
    <property type="protein sequence ID" value="MBB4149105.1"/>
    <property type="molecule type" value="Genomic_DNA"/>
</dbReference>
<evidence type="ECO:0000313" key="4">
    <source>
        <dbReference type="Proteomes" id="UP000590524"/>
    </source>
</evidence>
<keyword evidence="3" id="KW-0645">Protease</keyword>
<keyword evidence="1" id="KW-1133">Transmembrane helix</keyword>
<name>A0A7W6LRD5_9SPHN</name>
<dbReference type="GO" id="GO:0008233">
    <property type="term" value="F:peptidase activity"/>
    <property type="evidence" value="ECO:0007669"/>
    <property type="project" value="UniProtKB-KW"/>
</dbReference>
<feature type="domain" description="Putative zinc-ribbon" evidence="2">
    <location>
        <begin position="63"/>
        <end position="86"/>
    </location>
</feature>
<keyword evidence="3" id="KW-0378">Hydrolase</keyword>